<accession>A0ABW5HAM2</accession>
<feature type="region of interest" description="Disordered" evidence="1">
    <location>
        <begin position="130"/>
        <end position="151"/>
    </location>
</feature>
<evidence type="ECO:0000256" key="1">
    <source>
        <dbReference type="SAM" id="MobiDB-lite"/>
    </source>
</evidence>
<evidence type="ECO:0000313" key="3">
    <source>
        <dbReference type="Proteomes" id="UP001597483"/>
    </source>
</evidence>
<gene>
    <name evidence="2" type="ORF">ACFSVL_23545</name>
</gene>
<protein>
    <recommendedName>
        <fullName evidence="4">SCP2 domain-containing protein</fullName>
    </recommendedName>
</protein>
<sequence length="151" mass="16056">MIPLDIPGFMSPAHVDRMNQLLAASAEVRAAAAELGGTYTMTYQLDGAPSGTEYWTTVSGPAGLRFELTAPPVPDVLVQADWTATMRALHAQQDGVEAPPVGEKTTGDPALAERLEHVLALGRQVATIKSRLPDLPARDSADVREGNPEEL</sequence>
<dbReference type="RefSeq" id="WP_378307578.1">
    <property type="nucleotide sequence ID" value="NZ_JBHUKS010000016.1"/>
</dbReference>
<dbReference type="Proteomes" id="UP001597483">
    <property type="component" value="Unassembled WGS sequence"/>
</dbReference>
<proteinExistence type="predicted"/>
<name>A0ABW5HAM2_9PSEU</name>
<evidence type="ECO:0000313" key="2">
    <source>
        <dbReference type="EMBL" id="MFD2470383.1"/>
    </source>
</evidence>
<evidence type="ECO:0008006" key="4">
    <source>
        <dbReference type="Google" id="ProtNLM"/>
    </source>
</evidence>
<feature type="compositionally biased region" description="Basic and acidic residues" evidence="1">
    <location>
        <begin position="136"/>
        <end position="151"/>
    </location>
</feature>
<reference evidence="3" key="1">
    <citation type="journal article" date="2019" name="Int. J. Syst. Evol. Microbiol.">
        <title>The Global Catalogue of Microorganisms (GCM) 10K type strain sequencing project: providing services to taxonomists for standard genome sequencing and annotation.</title>
        <authorList>
            <consortium name="The Broad Institute Genomics Platform"/>
            <consortium name="The Broad Institute Genome Sequencing Center for Infectious Disease"/>
            <person name="Wu L."/>
            <person name="Ma J."/>
        </authorList>
    </citation>
    <scope>NUCLEOTIDE SEQUENCE [LARGE SCALE GENOMIC DNA]</scope>
    <source>
        <strain evidence="3">CGMCC 4.7641</strain>
    </source>
</reference>
<keyword evidence="3" id="KW-1185">Reference proteome</keyword>
<organism evidence="2 3">
    <name type="scientific">Amycolatopsis silviterrae</name>
    <dbReference type="NCBI Taxonomy" id="1656914"/>
    <lineage>
        <taxon>Bacteria</taxon>
        <taxon>Bacillati</taxon>
        <taxon>Actinomycetota</taxon>
        <taxon>Actinomycetes</taxon>
        <taxon>Pseudonocardiales</taxon>
        <taxon>Pseudonocardiaceae</taxon>
        <taxon>Amycolatopsis</taxon>
    </lineage>
</organism>
<comment type="caution">
    <text evidence="2">The sequence shown here is derived from an EMBL/GenBank/DDBJ whole genome shotgun (WGS) entry which is preliminary data.</text>
</comment>
<dbReference type="EMBL" id="JBHUKS010000016">
    <property type="protein sequence ID" value="MFD2470383.1"/>
    <property type="molecule type" value="Genomic_DNA"/>
</dbReference>